<proteinExistence type="predicted"/>
<evidence type="ECO:0000313" key="2">
    <source>
        <dbReference type="Proteomes" id="UP000822688"/>
    </source>
</evidence>
<organism evidence="1 2">
    <name type="scientific">Ceratodon purpureus</name>
    <name type="common">Fire moss</name>
    <name type="synonym">Dicranum purpureum</name>
    <dbReference type="NCBI Taxonomy" id="3225"/>
    <lineage>
        <taxon>Eukaryota</taxon>
        <taxon>Viridiplantae</taxon>
        <taxon>Streptophyta</taxon>
        <taxon>Embryophyta</taxon>
        <taxon>Bryophyta</taxon>
        <taxon>Bryophytina</taxon>
        <taxon>Bryopsida</taxon>
        <taxon>Dicranidae</taxon>
        <taxon>Pseudoditrichales</taxon>
        <taxon>Ditrichaceae</taxon>
        <taxon>Ceratodon</taxon>
    </lineage>
</organism>
<name>A0A8T0IFQ2_CERPU</name>
<comment type="caution">
    <text evidence="1">The sequence shown here is derived from an EMBL/GenBank/DDBJ whole genome shotgun (WGS) entry which is preliminary data.</text>
</comment>
<accession>A0A8T0IFQ2</accession>
<evidence type="ECO:0000313" key="1">
    <source>
        <dbReference type="EMBL" id="KAG0581721.1"/>
    </source>
</evidence>
<reference evidence="1" key="1">
    <citation type="submission" date="2020-06" db="EMBL/GenBank/DDBJ databases">
        <title>WGS assembly of Ceratodon purpureus strain R40.</title>
        <authorList>
            <person name="Carey S.B."/>
            <person name="Jenkins J."/>
            <person name="Shu S."/>
            <person name="Lovell J.T."/>
            <person name="Sreedasyam A."/>
            <person name="Maumus F."/>
            <person name="Tiley G.P."/>
            <person name="Fernandez-Pozo N."/>
            <person name="Barry K."/>
            <person name="Chen C."/>
            <person name="Wang M."/>
            <person name="Lipzen A."/>
            <person name="Daum C."/>
            <person name="Saski C.A."/>
            <person name="Payton A.C."/>
            <person name="Mcbreen J.C."/>
            <person name="Conrad R.E."/>
            <person name="Kollar L.M."/>
            <person name="Olsson S."/>
            <person name="Huttunen S."/>
            <person name="Landis J.B."/>
            <person name="Wickett N.J."/>
            <person name="Johnson M.G."/>
            <person name="Rensing S.A."/>
            <person name="Grimwood J."/>
            <person name="Schmutz J."/>
            <person name="Mcdaniel S.F."/>
        </authorList>
    </citation>
    <scope>NUCLEOTIDE SEQUENCE</scope>
    <source>
        <strain evidence="1">R40</strain>
    </source>
</reference>
<gene>
    <name evidence="1" type="ORF">KC19_3G003400</name>
</gene>
<protein>
    <submittedName>
        <fullName evidence="1">Uncharacterized protein</fullName>
    </submittedName>
</protein>
<dbReference type="Proteomes" id="UP000822688">
    <property type="component" value="Chromosome 3"/>
</dbReference>
<keyword evidence="2" id="KW-1185">Reference proteome</keyword>
<dbReference type="EMBL" id="CM026423">
    <property type="protein sequence ID" value="KAG0581721.1"/>
    <property type="molecule type" value="Genomic_DNA"/>
</dbReference>
<dbReference type="AlphaFoldDB" id="A0A8T0IFQ2"/>
<sequence length="118" mass="13223">MICSGWISVIDSVVTSCRNMDRSSSSSVSAQLLVLCEDELGHLIHQTSLPVHNELHHKTKEILDVYFISEFTTTDESSLKFNNNCLLQHDQIPQPQTLLEAPWPCLTGSINLTCLQLI</sequence>